<feature type="compositionally biased region" description="Basic and acidic residues" evidence="1">
    <location>
        <begin position="419"/>
        <end position="435"/>
    </location>
</feature>
<feature type="compositionally biased region" description="Polar residues" evidence="1">
    <location>
        <begin position="196"/>
        <end position="207"/>
    </location>
</feature>
<evidence type="ECO:0000313" key="3">
    <source>
        <dbReference type="Proteomes" id="UP000481861"/>
    </source>
</evidence>
<comment type="caution">
    <text evidence="2">The sequence shown here is derived from an EMBL/GenBank/DDBJ whole genome shotgun (WGS) entry which is preliminary data.</text>
</comment>
<feature type="compositionally biased region" description="Basic and acidic residues" evidence="1">
    <location>
        <begin position="70"/>
        <end position="82"/>
    </location>
</feature>
<dbReference type="Proteomes" id="UP000481861">
    <property type="component" value="Unassembled WGS sequence"/>
</dbReference>
<dbReference type="AlphaFoldDB" id="A0A7C8MVT5"/>
<reference evidence="2 3" key="1">
    <citation type="submission" date="2020-01" db="EMBL/GenBank/DDBJ databases">
        <authorList>
            <consortium name="DOE Joint Genome Institute"/>
            <person name="Haridas S."/>
            <person name="Albert R."/>
            <person name="Binder M."/>
            <person name="Bloem J."/>
            <person name="Labutti K."/>
            <person name="Salamov A."/>
            <person name="Andreopoulos B."/>
            <person name="Baker S.E."/>
            <person name="Barry K."/>
            <person name="Bills G."/>
            <person name="Bluhm B.H."/>
            <person name="Cannon C."/>
            <person name="Castanera R."/>
            <person name="Culley D.E."/>
            <person name="Daum C."/>
            <person name="Ezra D."/>
            <person name="Gonzalez J.B."/>
            <person name="Henrissat B."/>
            <person name="Kuo A."/>
            <person name="Liang C."/>
            <person name="Lipzen A."/>
            <person name="Lutzoni F."/>
            <person name="Magnuson J."/>
            <person name="Mondo S."/>
            <person name="Nolan M."/>
            <person name="Ohm R."/>
            <person name="Pangilinan J."/>
            <person name="Park H.-J.H."/>
            <person name="Ramirez L."/>
            <person name="Alfaro M."/>
            <person name="Sun H."/>
            <person name="Tritt A."/>
            <person name="Yoshinaga Y."/>
            <person name="Zwiers L.-H.L."/>
            <person name="Turgeon B.G."/>
            <person name="Goodwin S.B."/>
            <person name="Spatafora J.W."/>
            <person name="Crous P.W."/>
            <person name="Grigoriev I.V."/>
        </authorList>
    </citation>
    <scope>NUCLEOTIDE SEQUENCE [LARGE SCALE GENOMIC DNA]</scope>
    <source>
        <strain evidence="2 3">CBS 611.86</strain>
    </source>
</reference>
<feature type="region of interest" description="Disordered" evidence="1">
    <location>
        <begin position="321"/>
        <end position="370"/>
    </location>
</feature>
<dbReference type="OrthoDB" id="3795041at2759"/>
<feature type="compositionally biased region" description="Basic residues" evidence="1">
    <location>
        <begin position="129"/>
        <end position="141"/>
    </location>
</feature>
<feature type="compositionally biased region" description="Polar residues" evidence="1">
    <location>
        <begin position="214"/>
        <end position="239"/>
    </location>
</feature>
<feature type="compositionally biased region" description="Acidic residues" evidence="1">
    <location>
        <begin position="398"/>
        <end position="408"/>
    </location>
</feature>
<feature type="compositionally biased region" description="Low complexity" evidence="1">
    <location>
        <begin position="328"/>
        <end position="343"/>
    </location>
</feature>
<feature type="compositionally biased region" description="Polar residues" evidence="1">
    <location>
        <begin position="84"/>
        <end position="99"/>
    </location>
</feature>
<organism evidence="2 3">
    <name type="scientific">Massariosphaeria phaeospora</name>
    <dbReference type="NCBI Taxonomy" id="100035"/>
    <lineage>
        <taxon>Eukaryota</taxon>
        <taxon>Fungi</taxon>
        <taxon>Dikarya</taxon>
        <taxon>Ascomycota</taxon>
        <taxon>Pezizomycotina</taxon>
        <taxon>Dothideomycetes</taxon>
        <taxon>Pleosporomycetidae</taxon>
        <taxon>Pleosporales</taxon>
        <taxon>Pleosporales incertae sedis</taxon>
        <taxon>Massariosphaeria</taxon>
    </lineage>
</organism>
<feature type="compositionally biased region" description="Polar residues" evidence="1">
    <location>
        <begin position="155"/>
        <end position="169"/>
    </location>
</feature>
<evidence type="ECO:0000313" key="2">
    <source>
        <dbReference type="EMBL" id="KAF2878204.1"/>
    </source>
</evidence>
<name>A0A7C8MVT5_9PLEO</name>
<keyword evidence="3" id="KW-1185">Reference proteome</keyword>
<dbReference type="EMBL" id="JAADJZ010000001">
    <property type="protein sequence ID" value="KAF2878204.1"/>
    <property type="molecule type" value="Genomic_DNA"/>
</dbReference>
<feature type="compositionally biased region" description="Polar residues" evidence="1">
    <location>
        <begin position="437"/>
        <end position="446"/>
    </location>
</feature>
<evidence type="ECO:0000256" key="1">
    <source>
        <dbReference type="SAM" id="MobiDB-lite"/>
    </source>
</evidence>
<protein>
    <submittedName>
        <fullName evidence="2">Uncharacterized protein</fullName>
    </submittedName>
</protein>
<sequence>MAKNRHEVLEEDTDNAAVPPARPGYLFLQVDSDLTQEKERMAQPRPRSSRSGDNHNHNSNLWFSMPSGSRHAEEERRGRERSVYQVTSARHSAHNSASPSGYPMVPLISTTTAINNNKPLPPSPEAERKKKPASLRSLIRRRPSEQIDPAHLQPESYQQQRPPSSNRSLTPDPYQHQYQHQSSRSMPASPALYPNPYSQTAALTRANSAAPHYTESNHFQSGRPSPQSYHQPSAISTNYDFEPEPPRARRTFPEAQGSTARDSMSDRPRPHTWLSPTEPVVDASQFHLFAAATSGLPGDFDPFSPNSPPQLQGSLFARGSQNDRIPLPLQNPSAASQPPQSQSVSEWQNTGYDSVPQVPGRPPVVSSSALPQPDLYQQSQLSPHMNAINLELERLGLEEDEAPPEDELPNYAQSQAEMSARRRQEATNRAKELEARWNNSRGGWGR</sequence>
<accession>A0A7C8MVT5</accession>
<feature type="region of interest" description="Disordered" evidence="1">
    <location>
        <begin position="1"/>
        <end position="277"/>
    </location>
</feature>
<proteinExistence type="predicted"/>
<feature type="region of interest" description="Disordered" evidence="1">
    <location>
        <begin position="394"/>
        <end position="446"/>
    </location>
</feature>
<gene>
    <name evidence="2" type="ORF">BDV95DRAFT_600874</name>
</gene>
<feature type="compositionally biased region" description="Low complexity" evidence="1">
    <location>
        <begin position="174"/>
        <end position="183"/>
    </location>
</feature>
<feature type="compositionally biased region" description="Polar residues" evidence="1">
    <location>
        <begin position="108"/>
        <end position="118"/>
    </location>
</feature>